<feature type="coiled-coil region" evidence="1">
    <location>
        <begin position="49"/>
        <end position="76"/>
    </location>
</feature>
<evidence type="ECO:0000313" key="4">
    <source>
        <dbReference type="Proteomes" id="UP000626109"/>
    </source>
</evidence>
<evidence type="ECO:0000256" key="2">
    <source>
        <dbReference type="SAM" id="MobiDB-lite"/>
    </source>
</evidence>
<feature type="region of interest" description="Disordered" evidence="2">
    <location>
        <begin position="230"/>
        <end position="253"/>
    </location>
</feature>
<evidence type="ECO:0000313" key="3">
    <source>
        <dbReference type="EMBL" id="CAE8646755.1"/>
    </source>
</evidence>
<keyword evidence="1" id="KW-0175">Coiled coil</keyword>
<evidence type="ECO:0000256" key="1">
    <source>
        <dbReference type="SAM" id="Coils"/>
    </source>
</evidence>
<accession>A0A813IA31</accession>
<protein>
    <submittedName>
        <fullName evidence="3">Uncharacterized protein</fullName>
    </submittedName>
</protein>
<dbReference type="AlphaFoldDB" id="A0A813IA31"/>
<organism evidence="3 4">
    <name type="scientific">Polarella glacialis</name>
    <name type="common">Dinoflagellate</name>
    <dbReference type="NCBI Taxonomy" id="89957"/>
    <lineage>
        <taxon>Eukaryota</taxon>
        <taxon>Sar</taxon>
        <taxon>Alveolata</taxon>
        <taxon>Dinophyceae</taxon>
        <taxon>Suessiales</taxon>
        <taxon>Suessiaceae</taxon>
        <taxon>Polarella</taxon>
    </lineage>
</organism>
<reference evidence="3" key="1">
    <citation type="submission" date="2021-02" db="EMBL/GenBank/DDBJ databases">
        <authorList>
            <person name="Dougan E. K."/>
            <person name="Rhodes N."/>
            <person name="Thang M."/>
            <person name="Chan C."/>
        </authorList>
    </citation>
    <scope>NUCLEOTIDE SEQUENCE</scope>
</reference>
<sequence>MAPAVNGHSMAAQVVDAAAIISPYEDVRGYLQQTLLPILSPTIEELLHHVHASGELQRVLREKAEAERRAMRRNSEALGTYNWSRRSSGQVGEDTTGQKMLRRNSEVRSSKDTVGTAGASPGGDSNQDPAPGTAGKERRRPSISPDQEAAPAAFSGGATPSGATHFPEAGGGFSSDVAVFDPLAWLSEKLRQSARGPTNQYRDQIRLQVIKQIAAVEAAEQAERERIAAEEAAAHAAIDEGDAAKDGAEGDAS</sequence>
<comment type="caution">
    <text evidence="3">The sequence shown here is derived from an EMBL/GenBank/DDBJ whole genome shotgun (WGS) entry which is preliminary data.</text>
</comment>
<feature type="compositionally biased region" description="Basic and acidic residues" evidence="2">
    <location>
        <begin position="242"/>
        <end position="253"/>
    </location>
</feature>
<gene>
    <name evidence="3" type="ORF">PGLA2088_LOCUS5084</name>
</gene>
<feature type="region of interest" description="Disordered" evidence="2">
    <location>
        <begin position="81"/>
        <end position="169"/>
    </location>
</feature>
<name>A0A813IA31_POLGL</name>
<proteinExistence type="predicted"/>
<dbReference type="EMBL" id="CAJNNW010004772">
    <property type="protein sequence ID" value="CAE8646755.1"/>
    <property type="molecule type" value="Genomic_DNA"/>
</dbReference>
<feature type="compositionally biased region" description="Polar residues" evidence="2">
    <location>
        <begin position="81"/>
        <end position="98"/>
    </location>
</feature>
<dbReference type="Proteomes" id="UP000626109">
    <property type="component" value="Unassembled WGS sequence"/>
</dbReference>